<dbReference type="Proteomes" id="UP000283269">
    <property type="component" value="Unassembled WGS sequence"/>
</dbReference>
<protein>
    <submittedName>
        <fullName evidence="3">Uncharacterized protein</fullName>
    </submittedName>
</protein>
<dbReference type="EMBL" id="NHYD01001859">
    <property type="protein sequence ID" value="PPQ89503.1"/>
    <property type="molecule type" value="Genomic_DNA"/>
</dbReference>
<evidence type="ECO:0000313" key="3">
    <source>
        <dbReference type="EMBL" id="PPQ89503.1"/>
    </source>
</evidence>
<sequence length="259" mass="28376">MSVRMVGARISIRKQVFQRRNYSIVKSSRPRILPSKAFLGGLVGGFAGVGSIVLTGYAYYHYSGAKKVVDNVQPAMAWLGQTRENLAKDAPAQALKYLREAAKAYVGSIPFAGFLLDKAFDAIGDVVQPHSEEANAIIWRAYEDISTIIQEKGNEHRTDGAWRIVSVTRRLLNELTALGLKAGQPLSDKLELERRAANAGARASAMYQAVKSSTPSVVENMKEKVKSMVLLQPTPNPGPEVSSSEKTSQETIQKIDEIR</sequence>
<proteinExistence type="predicted"/>
<keyword evidence="2" id="KW-1133">Transmembrane helix</keyword>
<feature type="compositionally biased region" description="Polar residues" evidence="1">
    <location>
        <begin position="241"/>
        <end position="252"/>
    </location>
</feature>
<feature type="region of interest" description="Disordered" evidence="1">
    <location>
        <begin position="230"/>
        <end position="259"/>
    </location>
</feature>
<evidence type="ECO:0000256" key="2">
    <source>
        <dbReference type="SAM" id="Phobius"/>
    </source>
</evidence>
<dbReference type="AlphaFoldDB" id="A0A409XFF2"/>
<accession>A0A409XFF2</accession>
<evidence type="ECO:0000313" key="4">
    <source>
        <dbReference type="Proteomes" id="UP000283269"/>
    </source>
</evidence>
<dbReference type="InParanoid" id="A0A409XFF2"/>
<keyword evidence="2" id="KW-0812">Transmembrane</keyword>
<feature type="transmembrane region" description="Helical" evidence="2">
    <location>
        <begin position="37"/>
        <end position="60"/>
    </location>
</feature>
<organism evidence="3 4">
    <name type="scientific">Psilocybe cyanescens</name>
    <dbReference type="NCBI Taxonomy" id="93625"/>
    <lineage>
        <taxon>Eukaryota</taxon>
        <taxon>Fungi</taxon>
        <taxon>Dikarya</taxon>
        <taxon>Basidiomycota</taxon>
        <taxon>Agaricomycotina</taxon>
        <taxon>Agaricomycetes</taxon>
        <taxon>Agaricomycetidae</taxon>
        <taxon>Agaricales</taxon>
        <taxon>Agaricineae</taxon>
        <taxon>Strophariaceae</taxon>
        <taxon>Psilocybe</taxon>
    </lineage>
</organism>
<reference evidence="3 4" key="1">
    <citation type="journal article" date="2018" name="Evol. Lett.">
        <title>Horizontal gene cluster transfer increased hallucinogenic mushroom diversity.</title>
        <authorList>
            <person name="Reynolds H.T."/>
            <person name="Vijayakumar V."/>
            <person name="Gluck-Thaler E."/>
            <person name="Korotkin H.B."/>
            <person name="Matheny P.B."/>
            <person name="Slot J.C."/>
        </authorList>
    </citation>
    <scope>NUCLEOTIDE SEQUENCE [LARGE SCALE GENOMIC DNA]</scope>
    <source>
        <strain evidence="3 4">2631</strain>
    </source>
</reference>
<name>A0A409XFF2_PSICY</name>
<evidence type="ECO:0000256" key="1">
    <source>
        <dbReference type="SAM" id="MobiDB-lite"/>
    </source>
</evidence>
<dbReference type="STRING" id="93625.A0A409XFF2"/>
<keyword evidence="4" id="KW-1185">Reference proteome</keyword>
<dbReference type="OrthoDB" id="3060772at2759"/>
<gene>
    <name evidence="3" type="ORF">CVT25_012175</name>
</gene>
<keyword evidence="2" id="KW-0472">Membrane</keyword>
<comment type="caution">
    <text evidence="3">The sequence shown here is derived from an EMBL/GenBank/DDBJ whole genome shotgun (WGS) entry which is preliminary data.</text>
</comment>